<evidence type="ECO:0000313" key="1">
    <source>
        <dbReference type="EMBL" id="ELQ73912.1"/>
    </source>
</evidence>
<dbReference type="VEuPathDB" id="MicrosporidiaDB:THOM_3190"/>
<dbReference type="EMBL" id="JH994098">
    <property type="protein sequence ID" value="ELQ73912.1"/>
    <property type="molecule type" value="Genomic_DNA"/>
</dbReference>
<sequence length="68" mass="7396">VVEVVPGEVLVEVVPVVAGDAEVEVAGEVPMKVEVVPEISSGLVTEASWATTEMSQLKDYWKVWTQRI</sequence>
<evidence type="ECO:0000313" key="2">
    <source>
        <dbReference type="Proteomes" id="UP000011185"/>
    </source>
</evidence>
<gene>
    <name evidence="1" type="ORF">THOM_3190</name>
</gene>
<reference evidence="1 2" key="1">
    <citation type="journal article" date="2012" name="PLoS Pathog.">
        <title>The genome of the obligate intracellular parasite Trachipleistophora hominis: new insights into microsporidian genome dynamics and reductive evolution.</title>
        <authorList>
            <person name="Heinz E."/>
            <person name="Williams T.A."/>
            <person name="Nakjang S."/>
            <person name="Noel C.J."/>
            <person name="Swan D.C."/>
            <person name="Goldberg A.V."/>
            <person name="Harris S.R."/>
            <person name="Weinmaier T."/>
            <person name="Markert S."/>
            <person name="Becher D."/>
            <person name="Bernhardt J."/>
            <person name="Dagan T."/>
            <person name="Hacker C."/>
            <person name="Lucocq J.M."/>
            <person name="Schweder T."/>
            <person name="Rattei T."/>
            <person name="Hall N."/>
            <person name="Hirt R.P."/>
            <person name="Embley T.M."/>
        </authorList>
    </citation>
    <scope>NUCLEOTIDE SEQUENCE [LARGE SCALE GENOMIC DNA]</scope>
</reference>
<dbReference type="Proteomes" id="UP000011185">
    <property type="component" value="Unassembled WGS sequence"/>
</dbReference>
<proteinExistence type="predicted"/>
<keyword evidence="2" id="KW-1185">Reference proteome</keyword>
<name>L7JT30_TRAHO</name>
<dbReference type="AlphaFoldDB" id="L7JT30"/>
<accession>L7JT30</accession>
<organism evidence="1 2">
    <name type="scientific">Trachipleistophora hominis</name>
    <name type="common">Microsporidian parasite</name>
    <dbReference type="NCBI Taxonomy" id="72359"/>
    <lineage>
        <taxon>Eukaryota</taxon>
        <taxon>Fungi</taxon>
        <taxon>Fungi incertae sedis</taxon>
        <taxon>Microsporidia</taxon>
        <taxon>Pleistophoridae</taxon>
        <taxon>Trachipleistophora</taxon>
    </lineage>
</organism>
<feature type="non-terminal residue" evidence="1">
    <location>
        <position position="1"/>
    </location>
</feature>
<protein>
    <submittedName>
        <fullName evidence="1">Uncharacterized protein</fullName>
    </submittedName>
</protein>
<dbReference type="InParanoid" id="L7JT30"/>
<dbReference type="HOGENOM" id="CLU_2801168_0_0_1"/>